<dbReference type="Gene3D" id="2.30.40.10">
    <property type="entry name" value="Urease, subunit C, domain 1"/>
    <property type="match status" value="1"/>
</dbReference>
<organism evidence="4 5">
    <name type="scientific">Hyphococcus lacteus</name>
    <dbReference type="NCBI Taxonomy" id="3143536"/>
    <lineage>
        <taxon>Bacteria</taxon>
        <taxon>Pseudomonadati</taxon>
        <taxon>Pseudomonadota</taxon>
        <taxon>Alphaproteobacteria</taxon>
        <taxon>Parvularculales</taxon>
        <taxon>Parvularculaceae</taxon>
        <taxon>Hyphococcus</taxon>
    </lineage>
</organism>
<dbReference type="InterPro" id="IPR050287">
    <property type="entry name" value="MTA/SAH_deaminase"/>
</dbReference>
<evidence type="ECO:0000256" key="1">
    <source>
        <dbReference type="ARBA" id="ARBA00006745"/>
    </source>
</evidence>
<evidence type="ECO:0000313" key="4">
    <source>
        <dbReference type="EMBL" id="MEX6633768.1"/>
    </source>
</evidence>
<comment type="similarity">
    <text evidence="1">Belongs to the metallo-dependent hydrolases superfamily. ATZ/TRZ family.</text>
</comment>
<dbReference type="SUPFAM" id="SSF51338">
    <property type="entry name" value="Composite domain of metallo-dependent hydrolases"/>
    <property type="match status" value="1"/>
</dbReference>
<dbReference type="InterPro" id="IPR006680">
    <property type="entry name" value="Amidohydro-rel"/>
</dbReference>
<dbReference type="Pfam" id="PF01979">
    <property type="entry name" value="Amidohydro_1"/>
    <property type="match status" value="1"/>
</dbReference>
<dbReference type="PANTHER" id="PTHR43794">
    <property type="entry name" value="AMINOHYDROLASE SSNA-RELATED"/>
    <property type="match status" value="1"/>
</dbReference>
<gene>
    <name evidence="4" type="ORF">ABFZ84_09445</name>
</gene>
<reference evidence="4 5" key="1">
    <citation type="submission" date="2024-05" db="EMBL/GenBank/DDBJ databases">
        <title>Three bacterial strains, DH-69, EH-24, and ECK-19 isolated from coastal sediments.</title>
        <authorList>
            <person name="Ye Y.-Q."/>
            <person name="Du Z.-J."/>
        </authorList>
    </citation>
    <scope>NUCLEOTIDE SEQUENCE [LARGE SCALE GENOMIC DNA]</scope>
    <source>
        <strain evidence="4 5">ECK-19</strain>
    </source>
</reference>
<dbReference type="InterPro" id="IPR032466">
    <property type="entry name" value="Metal_Hydrolase"/>
</dbReference>
<protein>
    <submittedName>
        <fullName evidence="4">Amidohydrolase family protein</fullName>
    </submittedName>
</protein>
<evidence type="ECO:0000256" key="2">
    <source>
        <dbReference type="ARBA" id="ARBA00022801"/>
    </source>
</evidence>
<proteinExistence type="inferred from homology"/>
<sequence>MNTTSTDGQRMVVDTLISGATIITMNETRQIIRDGAVAINDGLITAVGKASDITKKYQSADQVDGRNFVITPGFVDGHVHITGDPLTQGVRRGAPGEDFTDVLTKWVIPIFHSHEPKDEKISAQCSAMRMLHSGVTTFVEAGTVRHLDAVAEGIESSGVRGRIGGWVEGRNFAANETDTATIDEAIATLESQSQKYKQTDTSRVAAWPLLIGHTVNPDEVWLAAKRLADENGLCISAHMSPHQSDPDWFLANTGKRPIEHLADIGVLGENVMITHAAYVNEREVEILADTKTNVIFCPHAALKGAFGVTSIGLFPEMAEAGVNIMLGTDGVLVDILTSARLMTGLFKDARVDEHVFPATEALEMITLNGARGVNMQSKLGAIEPGMKADLACFDTDRPEWFPEFDVVEQILQAPAGVGAHSVWVEGERVIDAYRSTRIDEEKLLADIRKSSAAIIERAGVKVHSPWPVI</sequence>
<comment type="caution">
    <text evidence="4">The sequence shown here is derived from an EMBL/GenBank/DDBJ whole genome shotgun (WGS) entry which is preliminary data.</text>
</comment>
<dbReference type="Proteomes" id="UP001560685">
    <property type="component" value="Unassembled WGS sequence"/>
</dbReference>
<accession>A0ABV3Z5D6</accession>
<evidence type="ECO:0000259" key="3">
    <source>
        <dbReference type="Pfam" id="PF01979"/>
    </source>
</evidence>
<feature type="domain" description="Amidohydrolase-related" evidence="3">
    <location>
        <begin position="69"/>
        <end position="407"/>
    </location>
</feature>
<dbReference type="InterPro" id="IPR011059">
    <property type="entry name" value="Metal-dep_hydrolase_composite"/>
</dbReference>
<dbReference type="PANTHER" id="PTHR43794:SF11">
    <property type="entry name" value="AMIDOHYDROLASE-RELATED DOMAIN-CONTAINING PROTEIN"/>
    <property type="match status" value="1"/>
</dbReference>
<keyword evidence="2" id="KW-0378">Hydrolase</keyword>
<dbReference type="Gene3D" id="3.20.20.140">
    <property type="entry name" value="Metal-dependent hydrolases"/>
    <property type="match status" value="1"/>
</dbReference>
<keyword evidence="5" id="KW-1185">Reference proteome</keyword>
<dbReference type="SUPFAM" id="SSF51556">
    <property type="entry name" value="Metallo-dependent hydrolases"/>
    <property type="match status" value="1"/>
</dbReference>
<evidence type="ECO:0000313" key="5">
    <source>
        <dbReference type="Proteomes" id="UP001560685"/>
    </source>
</evidence>
<dbReference type="EMBL" id="JBEHZE010000001">
    <property type="protein sequence ID" value="MEX6633768.1"/>
    <property type="molecule type" value="Genomic_DNA"/>
</dbReference>
<dbReference type="RefSeq" id="WP_369313762.1">
    <property type="nucleotide sequence ID" value="NZ_JBEHZE010000001.1"/>
</dbReference>
<name>A0ABV3Z5D6_9PROT</name>